<keyword evidence="3" id="KW-0830">Ubiquinone</keyword>
<evidence type="ECO:0000259" key="4">
    <source>
        <dbReference type="Pfam" id="PF00329"/>
    </source>
</evidence>
<dbReference type="InterPro" id="IPR001268">
    <property type="entry name" value="NADH_UbQ_OxRdtase_30kDa_su"/>
</dbReference>
<gene>
    <name evidence="3" type="primary">nuoC</name>
    <name evidence="5" type="ORF">SAMN06265218_102123</name>
</gene>
<dbReference type="PANTHER" id="PTHR10884:SF14">
    <property type="entry name" value="NADH DEHYDROGENASE [UBIQUINONE] IRON-SULFUR PROTEIN 3, MITOCHONDRIAL"/>
    <property type="match status" value="1"/>
</dbReference>
<dbReference type="OrthoDB" id="9803286at2"/>
<keyword evidence="6" id="KW-1185">Reference proteome</keyword>
<keyword evidence="3" id="KW-0874">Quinone</keyword>
<dbReference type="GO" id="GO:0005886">
    <property type="term" value="C:plasma membrane"/>
    <property type="evidence" value="ECO:0007669"/>
    <property type="project" value="UniProtKB-SubCell"/>
</dbReference>
<dbReference type="GO" id="GO:0050136">
    <property type="term" value="F:NADH dehydrogenase (quinone) (non-electrogenic) activity"/>
    <property type="evidence" value="ECO:0007669"/>
    <property type="project" value="UniProtKB-UniRule"/>
</dbReference>
<protein>
    <recommendedName>
        <fullName evidence="3">NADH-quinone oxidoreductase subunit C</fullName>
        <ecNumber evidence="3">7.1.1.-</ecNumber>
    </recommendedName>
    <alternativeName>
        <fullName evidence="3">NADH dehydrogenase I subunit C</fullName>
    </alternativeName>
    <alternativeName>
        <fullName evidence="3">NDH-1 subunit C</fullName>
    </alternativeName>
</protein>
<comment type="subcellular location">
    <subcellularLocation>
        <location evidence="3">Cell membrane</location>
        <topology evidence="3">Peripheral membrane protein</topology>
        <orientation evidence="3">Cytoplasmic side</orientation>
    </subcellularLocation>
</comment>
<keyword evidence="3" id="KW-0472">Membrane</keyword>
<accession>A0A521B2E5</accession>
<dbReference type="SUPFAM" id="SSF143243">
    <property type="entry name" value="Nqo5-like"/>
    <property type="match status" value="1"/>
</dbReference>
<dbReference type="PANTHER" id="PTHR10884">
    <property type="entry name" value="NADH DEHYDROGENASE UBIQUINONE IRON-SULFUR PROTEIN 3"/>
    <property type="match status" value="1"/>
</dbReference>
<dbReference type="EMBL" id="FXTH01000002">
    <property type="protein sequence ID" value="SMO41274.1"/>
    <property type="molecule type" value="Genomic_DNA"/>
</dbReference>
<dbReference type="Gene3D" id="3.30.460.80">
    <property type="entry name" value="NADH:ubiquinone oxidoreductase, 30kDa subunit"/>
    <property type="match status" value="1"/>
</dbReference>
<comment type="catalytic activity">
    <reaction evidence="3">
        <text>a quinone + NADH + 5 H(+)(in) = a quinol + NAD(+) + 4 H(+)(out)</text>
        <dbReference type="Rhea" id="RHEA:57888"/>
        <dbReference type="ChEBI" id="CHEBI:15378"/>
        <dbReference type="ChEBI" id="CHEBI:24646"/>
        <dbReference type="ChEBI" id="CHEBI:57540"/>
        <dbReference type="ChEBI" id="CHEBI:57945"/>
        <dbReference type="ChEBI" id="CHEBI:132124"/>
    </reaction>
</comment>
<dbReference type="GO" id="GO:0048038">
    <property type="term" value="F:quinone binding"/>
    <property type="evidence" value="ECO:0007669"/>
    <property type="project" value="UniProtKB-KW"/>
</dbReference>
<dbReference type="Proteomes" id="UP000317593">
    <property type="component" value="Unassembled WGS sequence"/>
</dbReference>
<feature type="domain" description="NADH:ubiquinone oxidoreductase 30kDa subunit" evidence="4">
    <location>
        <begin position="36"/>
        <end position="153"/>
    </location>
</feature>
<comment type="similarity">
    <text evidence="1 3">Belongs to the complex I 30 kDa subunit family.</text>
</comment>
<comment type="function">
    <text evidence="3">NDH-1 shuttles electrons from NADH, via FMN and iron-sulfur (Fe-S) centers, to quinones in the respiratory chain. The immediate electron acceptor for the enzyme in this species is believed to be ubiquinone. Couples the redox reaction to proton translocation (for every two electrons transferred, four hydrogen ions are translocated across the cytoplasmic membrane), and thus conserves the redox energy in a proton gradient.</text>
</comment>
<organism evidence="5 6">
    <name type="scientific">Fodinibius sediminis</name>
    <dbReference type="NCBI Taxonomy" id="1214077"/>
    <lineage>
        <taxon>Bacteria</taxon>
        <taxon>Pseudomonadati</taxon>
        <taxon>Balneolota</taxon>
        <taxon>Balneolia</taxon>
        <taxon>Balneolales</taxon>
        <taxon>Balneolaceae</taxon>
        <taxon>Fodinibius</taxon>
    </lineage>
</organism>
<dbReference type="InterPro" id="IPR010218">
    <property type="entry name" value="NADH_DH_suC"/>
</dbReference>
<reference evidence="5 6" key="1">
    <citation type="submission" date="2017-05" db="EMBL/GenBank/DDBJ databases">
        <authorList>
            <person name="Varghese N."/>
            <person name="Submissions S."/>
        </authorList>
    </citation>
    <scope>NUCLEOTIDE SEQUENCE [LARGE SCALE GENOMIC DNA]</scope>
    <source>
        <strain evidence="5 6">DSM 21194</strain>
    </source>
</reference>
<dbReference type="HAMAP" id="MF_01357">
    <property type="entry name" value="NDH1_NuoC"/>
    <property type="match status" value="1"/>
</dbReference>
<dbReference type="GO" id="GO:0008137">
    <property type="term" value="F:NADH dehydrogenase (ubiquinone) activity"/>
    <property type="evidence" value="ECO:0007669"/>
    <property type="project" value="InterPro"/>
</dbReference>
<name>A0A521B2E5_9BACT</name>
<dbReference type="InterPro" id="IPR037232">
    <property type="entry name" value="NADH_quin_OxRdtase_su_C/D-like"/>
</dbReference>
<keyword evidence="3" id="KW-0520">NAD</keyword>
<evidence type="ECO:0000313" key="6">
    <source>
        <dbReference type="Proteomes" id="UP000317593"/>
    </source>
</evidence>
<keyword evidence="2 3" id="KW-0813">Transport</keyword>
<comment type="subunit">
    <text evidence="3">NDH-1 is composed of 14 different subunits. Subunits NuoB, C, D, E, F, and G constitute the peripheral sector of the complex.</text>
</comment>
<proteinExistence type="inferred from homology"/>
<dbReference type="RefSeq" id="WP_142713008.1">
    <property type="nucleotide sequence ID" value="NZ_FXTH01000002.1"/>
</dbReference>
<evidence type="ECO:0000256" key="2">
    <source>
        <dbReference type="ARBA" id="ARBA00022448"/>
    </source>
</evidence>
<evidence type="ECO:0000256" key="1">
    <source>
        <dbReference type="ARBA" id="ARBA00007569"/>
    </source>
</evidence>
<dbReference type="NCBIfam" id="TIGR01961">
    <property type="entry name" value="NuoC_fam"/>
    <property type="match status" value="1"/>
</dbReference>
<evidence type="ECO:0000256" key="3">
    <source>
        <dbReference type="HAMAP-Rule" id="MF_01357"/>
    </source>
</evidence>
<keyword evidence="3" id="KW-1003">Cell membrane</keyword>
<sequence>MDLELSETLQNVVDGLSEDFTDSFIEVYQSSGDTFIRVEVDAIIDICRYLKNEHHFIYLSDAFGVDRFTSNERFEVVYNLVSLRARQHLFVKVRLPEEGPVLPSVTGIWKSANWMEREIYDMFGIRFTGHPDFRRIFMPEDFDYYPLRKEFPLLGIPGSIELPSTTPDPE</sequence>
<dbReference type="Pfam" id="PF00329">
    <property type="entry name" value="Complex1_30kDa"/>
    <property type="match status" value="1"/>
</dbReference>
<dbReference type="AlphaFoldDB" id="A0A521B2E5"/>
<dbReference type="EC" id="7.1.1.-" evidence="3"/>
<keyword evidence="3" id="KW-1278">Translocase</keyword>
<evidence type="ECO:0000313" key="5">
    <source>
        <dbReference type="EMBL" id="SMO41274.1"/>
    </source>
</evidence>